<comment type="subcellular location">
    <subcellularLocation>
        <location evidence="1">Cell projection</location>
        <location evidence="1">Cilium</location>
    </subcellularLocation>
</comment>
<keyword evidence="8" id="KW-1185">Reference proteome</keyword>
<keyword evidence="2" id="KW-0853">WD repeat</keyword>
<evidence type="ECO:0000256" key="4">
    <source>
        <dbReference type="ARBA" id="ARBA00023069"/>
    </source>
</evidence>
<evidence type="ECO:0000313" key="8">
    <source>
        <dbReference type="Proteomes" id="UP001153148"/>
    </source>
</evidence>
<dbReference type="Proteomes" id="UP001153148">
    <property type="component" value="Unassembled WGS sequence"/>
</dbReference>
<comment type="caution">
    <text evidence="7">The sequence shown here is derived from an EMBL/GenBank/DDBJ whole genome shotgun (WGS) entry which is preliminary data.</text>
</comment>
<feature type="region of interest" description="Disordered" evidence="6">
    <location>
        <begin position="123"/>
        <end position="146"/>
    </location>
</feature>
<proteinExistence type="predicted"/>
<keyword evidence="3" id="KW-0677">Repeat</keyword>
<evidence type="ECO:0000256" key="5">
    <source>
        <dbReference type="ARBA" id="ARBA00023273"/>
    </source>
</evidence>
<evidence type="ECO:0000256" key="6">
    <source>
        <dbReference type="SAM" id="MobiDB-lite"/>
    </source>
</evidence>
<evidence type="ECO:0000256" key="1">
    <source>
        <dbReference type="ARBA" id="ARBA00004138"/>
    </source>
</evidence>
<keyword evidence="5" id="KW-0966">Cell projection</keyword>
<keyword evidence="4" id="KW-0969">Cilium</keyword>
<name>A0ABN7PDY6_TIMPD</name>
<evidence type="ECO:0000313" key="7">
    <source>
        <dbReference type="EMBL" id="CAG2065311.1"/>
    </source>
</evidence>
<organism evidence="7 8">
    <name type="scientific">Timema podura</name>
    <name type="common">Walking stick</name>
    <dbReference type="NCBI Taxonomy" id="61482"/>
    <lineage>
        <taxon>Eukaryota</taxon>
        <taxon>Metazoa</taxon>
        <taxon>Ecdysozoa</taxon>
        <taxon>Arthropoda</taxon>
        <taxon>Hexapoda</taxon>
        <taxon>Insecta</taxon>
        <taxon>Pterygota</taxon>
        <taxon>Neoptera</taxon>
        <taxon>Polyneoptera</taxon>
        <taxon>Phasmatodea</taxon>
        <taxon>Timematodea</taxon>
        <taxon>Timematoidea</taxon>
        <taxon>Timematidae</taxon>
        <taxon>Timema</taxon>
    </lineage>
</organism>
<sequence>MNPHQISVRLNERRLKSSEDNKKLAYLLDLKTICIVDLLYGTTVAQVSQDSKIDWLELNETGHKLLFRDKKMRLTLYDIKTGQKLPILRLLYLCAGVDGIPNPQEKFGNLSISVGRAGLTLPPASPKSFGRETKHSAPGNKTKVKL</sequence>
<evidence type="ECO:0000256" key="2">
    <source>
        <dbReference type="ARBA" id="ARBA00022574"/>
    </source>
</evidence>
<evidence type="ECO:0008006" key="9">
    <source>
        <dbReference type="Google" id="ProtNLM"/>
    </source>
</evidence>
<protein>
    <recommendedName>
        <fullName evidence="9">CNH domain-containing protein</fullName>
    </recommendedName>
</protein>
<dbReference type="PANTHER" id="PTHR15722">
    <property type="entry name" value="IFT140/172-RELATED"/>
    <property type="match status" value="1"/>
</dbReference>
<accession>A0ABN7PDY6</accession>
<reference evidence="7" key="1">
    <citation type="submission" date="2021-03" db="EMBL/GenBank/DDBJ databases">
        <authorList>
            <person name="Tran Van P."/>
        </authorList>
    </citation>
    <scope>NUCLEOTIDE SEQUENCE</scope>
</reference>
<dbReference type="PANTHER" id="PTHR15722:SF2">
    <property type="entry name" value="INTRAFLAGELLAR TRANSPORT PROTEIN 172 HOMOLOG"/>
    <property type="match status" value="1"/>
</dbReference>
<dbReference type="EMBL" id="CAJPIN010041897">
    <property type="protein sequence ID" value="CAG2065311.1"/>
    <property type="molecule type" value="Genomic_DNA"/>
</dbReference>
<evidence type="ECO:0000256" key="3">
    <source>
        <dbReference type="ARBA" id="ARBA00022737"/>
    </source>
</evidence>
<gene>
    <name evidence="7" type="ORF">TPAB3V08_LOCUS12255</name>
</gene>